<reference evidence="3" key="1">
    <citation type="submission" date="2016-11" db="UniProtKB">
        <authorList>
            <consortium name="WormBaseParasite"/>
        </authorList>
    </citation>
    <scope>IDENTIFICATION</scope>
</reference>
<keyword evidence="2" id="KW-1185">Reference proteome</keyword>
<feature type="region of interest" description="Disordered" evidence="1">
    <location>
        <begin position="251"/>
        <end position="311"/>
    </location>
</feature>
<protein>
    <submittedName>
        <fullName evidence="3">Uncharacterized protein</fullName>
    </submittedName>
</protein>
<dbReference type="Proteomes" id="UP000095287">
    <property type="component" value="Unplaced"/>
</dbReference>
<evidence type="ECO:0000313" key="2">
    <source>
        <dbReference type="Proteomes" id="UP000095287"/>
    </source>
</evidence>
<accession>A0A1I7ZXP7</accession>
<feature type="compositionally biased region" description="Polar residues" evidence="1">
    <location>
        <begin position="260"/>
        <end position="276"/>
    </location>
</feature>
<dbReference type="WBParaSite" id="L893_g3082.t1">
    <property type="protein sequence ID" value="L893_g3082.t1"/>
    <property type="gene ID" value="L893_g3082"/>
</dbReference>
<name>A0A1I7ZXP7_9BILA</name>
<organism evidence="2 3">
    <name type="scientific">Steinernema glaseri</name>
    <dbReference type="NCBI Taxonomy" id="37863"/>
    <lineage>
        <taxon>Eukaryota</taxon>
        <taxon>Metazoa</taxon>
        <taxon>Ecdysozoa</taxon>
        <taxon>Nematoda</taxon>
        <taxon>Chromadorea</taxon>
        <taxon>Rhabditida</taxon>
        <taxon>Tylenchina</taxon>
        <taxon>Panagrolaimomorpha</taxon>
        <taxon>Strongyloidoidea</taxon>
        <taxon>Steinernematidae</taxon>
        <taxon>Steinernema</taxon>
    </lineage>
</organism>
<evidence type="ECO:0000313" key="3">
    <source>
        <dbReference type="WBParaSite" id="L893_g3082.t1"/>
    </source>
</evidence>
<proteinExistence type="predicted"/>
<evidence type="ECO:0000256" key="1">
    <source>
        <dbReference type="SAM" id="MobiDB-lite"/>
    </source>
</evidence>
<dbReference type="AlphaFoldDB" id="A0A1I7ZXP7"/>
<sequence length="311" mass="35481">MTVPLPPDEREALQAMSVLLSSRMFQKLWIENTTKALLQSVCESDDRCHSSRINTNRSKAVVVRRIIDELTQQVHLALETFSRSVDLALCHFEASASNRDSSNLYSAQVHIERFLSEKEFVLSHFEQNSRRVSQLLRLFTKRISTPFHIVNCAFFARVLADILFRFEEYCVIQGRIPTADTQELKRAIDDFNFQIVQSLNARIIEAKRRGVQSKVSPQKQAARSPGTLNDFLALRTPPKSYLLPDNLEKARKRITPMQPKRSQSAYSGLATSSKSNSRGKETDSEAQRVAQQLVKESMPQINREVESALRL</sequence>